<evidence type="ECO:0000256" key="2">
    <source>
        <dbReference type="SAM" id="Phobius"/>
    </source>
</evidence>
<feature type="transmembrane region" description="Helical" evidence="2">
    <location>
        <begin position="76"/>
        <end position="101"/>
    </location>
</feature>
<dbReference type="AlphaFoldDB" id="C3Z3F3"/>
<accession>C3Z3F3</accession>
<proteinExistence type="predicted"/>
<keyword evidence="2" id="KW-0472">Membrane</keyword>
<name>C3Z3F3_BRAFL</name>
<keyword evidence="2" id="KW-1133">Transmembrane helix</keyword>
<dbReference type="InParanoid" id="C3Z3F3"/>
<gene>
    <name evidence="4" type="ORF">BRAFLDRAFT_76484</name>
</gene>
<dbReference type="InterPro" id="IPR031569">
    <property type="entry name" value="ApeC"/>
</dbReference>
<dbReference type="PANTHER" id="PTHR19324:SF33">
    <property type="entry name" value="MUCIN-5AC"/>
    <property type="match status" value="1"/>
</dbReference>
<dbReference type="Pfam" id="PF16977">
    <property type="entry name" value="ApeC"/>
    <property type="match status" value="1"/>
</dbReference>
<feature type="region of interest" description="Disordered" evidence="1">
    <location>
        <begin position="1"/>
        <end position="35"/>
    </location>
</feature>
<organism>
    <name type="scientific">Branchiostoma floridae</name>
    <name type="common">Florida lancelet</name>
    <name type="synonym">Amphioxus</name>
    <dbReference type="NCBI Taxonomy" id="7739"/>
    <lineage>
        <taxon>Eukaryota</taxon>
        <taxon>Metazoa</taxon>
        <taxon>Chordata</taxon>
        <taxon>Cephalochordata</taxon>
        <taxon>Leptocardii</taxon>
        <taxon>Amphioxiformes</taxon>
        <taxon>Branchiostomatidae</taxon>
        <taxon>Branchiostoma</taxon>
    </lineage>
</organism>
<feature type="domain" description="Apextrin C-terminal" evidence="3">
    <location>
        <begin position="107"/>
        <end position="246"/>
    </location>
</feature>
<evidence type="ECO:0000256" key="1">
    <source>
        <dbReference type="SAM" id="MobiDB-lite"/>
    </source>
</evidence>
<keyword evidence="2" id="KW-0812">Transmembrane</keyword>
<reference evidence="4" key="1">
    <citation type="journal article" date="2008" name="Nature">
        <title>The amphioxus genome and the evolution of the chordate karyotype.</title>
        <authorList>
            <consortium name="US DOE Joint Genome Institute (JGI-PGF)"/>
            <person name="Putnam N.H."/>
            <person name="Butts T."/>
            <person name="Ferrier D.E.K."/>
            <person name="Furlong R.F."/>
            <person name="Hellsten U."/>
            <person name="Kawashima T."/>
            <person name="Robinson-Rechavi M."/>
            <person name="Shoguchi E."/>
            <person name="Terry A."/>
            <person name="Yu J.-K."/>
            <person name="Benito-Gutierrez E.L."/>
            <person name="Dubchak I."/>
            <person name="Garcia-Fernandez J."/>
            <person name="Gibson-Brown J.J."/>
            <person name="Grigoriev I.V."/>
            <person name="Horton A.C."/>
            <person name="de Jong P.J."/>
            <person name="Jurka J."/>
            <person name="Kapitonov V.V."/>
            <person name="Kohara Y."/>
            <person name="Kuroki Y."/>
            <person name="Lindquist E."/>
            <person name="Lucas S."/>
            <person name="Osoegawa K."/>
            <person name="Pennacchio L.A."/>
            <person name="Salamov A.A."/>
            <person name="Satou Y."/>
            <person name="Sauka-Spengler T."/>
            <person name="Schmutz J."/>
            <person name="Shin-I T."/>
            <person name="Toyoda A."/>
            <person name="Bronner-Fraser M."/>
            <person name="Fujiyama A."/>
            <person name="Holland L.Z."/>
            <person name="Holland P.W.H."/>
            <person name="Satoh N."/>
            <person name="Rokhsar D.S."/>
        </authorList>
    </citation>
    <scope>NUCLEOTIDE SEQUENCE [LARGE SCALE GENOMIC DNA]</scope>
    <source>
        <strain evidence="4">S238N-H82</strain>
        <tissue evidence="4">Testes</tissue>
    </source>
</reference>
<evidence type="ECO:0000259" key="3">
    <source>
        <dbReference type="Pfam" id="PF16977"/>
    </source>
</evidence>
<sequence length="250" mass="28522">MYEQAEPVRSPFSNPDSGQTRRPPPQPPPVHQGASRCRISYGNGADKSQGASPYTYEEAEEVKRYATYTSAVCTCYWLSTAVIVLTLLIIGGCLVGFFLHINIQGDQKTKNEEGDGDWPSGNYCIFKKGNCPGGFQSGWLFWDDEDDDNKNSVGGELPDGNYDRDTMIRYCCRSDGNVDTPIVLPNRKPFYLFRFKGGCQQVKHMSVREEWFRWDDEDDDNKDDRRGAHPYDDGGSKNHRLHYCYYVYNN</sequence>
<feature type="compositionally biased region" description="Polar residues" evidence="1">
    <location>
        <begin position="11"/>
        <end position="20"/>
    </location>
</feature>
<dbReference type="PANTHER" id="PTHR19324">
    <property type="entry name" value="PERFORIN-LIKE PROTEIN 1"/>
    <property type="match status" value="1"/>
</dbReference>
<evidence type="ECO:0000313" key="4">
    <source>
        <dbReference type="EMBL" id="EEN52997.1"/>
    </source>
</evidence>
<dbReference type="EMBL" id="GG666576">
    <property type="protein sequence ID" value="EEN52997.1"/>
    <property type="molecule type" value="Genomic_DNA"/>
</dbReference>
<protein>
    <recommendedName>
        <fullName evidence="3">Apextrin C-terminal domain-containing protein</fullName>
    </recommendedName>
</protein>